<dbReference type="Proteomes" id="UP000007842">
    <property type="component" value="Chromosome"/>
</dbReference>
<name>F8JVV9_STREN</name>
<dbReference type="KEGG" id="scy:SCATT_58200"/>
<accession>G8X1G3</accession>
<evidence type="ECO:0000313" key="2">
    <source>
        <dbReference type="EMBL" id="AEW98191.1"/>
    </source>
</evidence>
<accession>F8JVV9</accession>
<comment type="similarity">
    <text evidence="1">Belongs to the UPF0696 family.</text>
</comment>
<proteinExistence type="inferred from homology"/>
<evidence type="ECO:0000313" key="3">
    <source>
        <dbReference type="Proteomes" id="UP000007842"/>
    </source>
</evidence>
<dbReference type="Gene3D" id="3.30.760.10">
    <property type="entry name" value="RNA Cap, Translation Initiation Factor Eif4e"/>
    <property type="match status" value="1"/>
</dbReference>
<reference evidence="3" key="1">
    <citation type="submission" date="2011-12" db="EMBL/GenBank/DDBJ databases">
        <title>Complete genome sequence of Streptomyces cattleya strain DSM 46488.</title>
        <authorList>
            <person name="Ou H.-Y."/>
            <person name="Li P."/>
            <person name="Zhao C."/>
            <person name="O'Hagan D."/>
            <person name="Deng Z."/>
        </authorList>
    </citation>
    <scope>NUCLEOTIDE SEQUENCE [LARGE SCALE GENOMIC DNA]</scope>
    <source>
        <strain evidence="3">ATCC 35852 / DSM 46488 / JCM 4925 / NBRC 14057 / NRRL 8057</strain>
    </source>
</reference>
<dbReference type="PATRIC" id="fig|1003195.11.peg.7229"/>
<evidence type="ECO:0000256" key="1">
    <source>
        <dbReference type="ARBA" id="ARBA00010568"/>
    </source>
</evidence>
<dbReference type="AlphaFoldDB" id="F8JVV9"/>
<dbReference type="InterPro" id="IPR023398">
    <property type="entry name" value="TIF_eIF4e-like"/>
</dbReference>
<dbReference type="InterPro" id="IPR015034">
    <property type="entry name" value="Bles03"/>
</dbReference>
<dbReference type="PANTHER" id="PTHR31977">
    <property type="entry name" value="UPF0696 PROTEIN C11ORF68"/>
    <property type="match status" value="1"/>
</dbReference>
<dbReference type="KEGG" id="sct:SCAT_5821"/>
<sequence>MPSTADGPASGAGLPLPKSLGWTDRVLAPERLDEGLDEFGNRVTGKWMPKGIDQELWERIRGATIDGYLGTQSKVLKDFTRACVYTRDYRDLDDLRRILTVLRELGVHGWIDYKRDCDTARGLYGRGALYWYSPPGTVAIDVPSWSVGREMDRESAAVPAAAVAAGGTDDPRRTGRCPKCGAGHGEGCQGGPLGGVHPERLEAGHISFSDVSGCSQALRRG</sequence>
<dbReference type="eggNOG" id="ENOG50326EF">
    <property type="taxonomic scope" value="Bacteria"/>
</dbReference>
<protein>
    <submittedName>
        <fullName evidence="2">Uncharacterized protein</fullName>
    </submittedName>
</protein>
<dbReference type="EMBL" id="CP003219">
    <property type="protein sequence ID" value="AEW98191.1"/>
    <property type="molecule type" value="Genomic_DNA"/>
</dbReference>
<gene>
    <name evidence="2" type="ordered locus">SCATT_58200</name>
</gene>
<dbReference type="STRING" id="1003195.SCATT_58200"/>
<dbReference type="RefSeq" id="WP_014146521.1">
    <property type="nucleotide sequence ID" value="NC_016111.1"/>
</dbReference>
<dbReference type="OrthoDB" id="8549808at2"/>
<dbReference type="HOGENOM" id="CLU_1250022_0_0_11"/>
<dbReference type="PANTHER" id="PTHR31977:SF1">
    <property type="entry name" value="UPF0696 PROTEIN C11ORF68"/>
    <property type="match status" value="1"/>
</dbReference>
<dbReference type="Pfam" id="PF08939">
    <property type="entry name" value="Bles03"/>
    <property type="match status" value="1"/>
</dbReference>
<organism evidence="2 3">
    <name type="scientific">Streptantibioticus cattleyicolor (strain ATCC 35852 / DSM 46488 / JCM 4925 / NBRC 14057 / NRRL 8057)</name>
    <name type="common">Streptomyces cattleya</name>
    <dbReference type="NCBI Taxonomy" id="1003195"/>
    <lineage>
        <taxon>Bacteria</taxon>
        <taxon>Bacillati</taxon>
        <taxon>Actinomycetota</taxon>
        <taxon>Actinomycetes</taxon>
        <taxon>Kitasatosporales</taxon>
        <taxon>Streptomycetaceae</taxon>
        <taxon>Streptantibioticus</taxon>
    </lineage>
</organism>
<keyword evidence="3" id="KW-1185">Reference proteome</keyword>
<dbReference type="SUPFAM" id="SSF55418">
    <property type="entry name" value="eIF4e-like"/>
    <property type="match status" value="1"/>
</dbReference>